<dbReference type="InterPro" id="IPR050710">
    <property type="entry name" value="Band7/mec-2_domain"/>
</dbReference>
<dbReference type="PANTHER" id="PTHR43327:SF10">
    <property type="entry name" value="STOMATIN-LIKE PROTEIN 2, MITOCHONDRIAL"/>
    <property type="match status" value="1"/>
</dbReference>
<protein>
    <submittedName>
        <fullName evidence="4">SPFH domain-containing protein/band 7 family protein</fullName>
    </submittedName>
</protein>
<dbReference type="CDD" id="cd08829">
    <property type="entry name" value="SPFH_paraslipin"/>
    <property type="match status" value="1"/>
</dbReference>
<evidence type="ECO:0000313" key="5">
    <source>
        <dbReference type="EMBL" id="QGW79511.1"/>
    </source>
</evidence>
<feature type="domain" description="Band 7" evidence="3">
    <location>
        <begin position="20"/>
        <end position="178"/>
    </location>
</feature>
<dbReference type="eggNOG" id="COG0330">
    <property type="taxonomic scope" value="Bacteria"/>
</dbReference>
<evidence type="ECO:0000256" key="2">
    <source>
        <dbReference type="ARBA" id="ARBA00008164"/>
    </source>
</evidence>
<dbReference type="AlphaFoldDB" id="A0A077FEG2"/>
<evidence type="ECO:0000313" key="7">
    <source>
        <dbReference type="Proteomes" id="UP000426235"/>
    </source>
</evidence>
<dbReference type="Pfam" id="PF01145">
    <property type="entry name" value="Band_7"/>
    <property type="match status" value="1"/>
</dbReference>
<dbReference type="InterPro" id="IPR001972">
    <property type="entry name" value="Stomatin_HflK_fam"/>
</dbReference>
<comment type="similarity">
    <text evidence="2">Belongs to the band 7/mec-2 family.</text>
</comment>
<dbReference type="PANTHER" id="PTHR43327">
    <property type="entry name" value="STOMATIN-LIKE PROTEIN 2, MITOCHONDRIAL"/>
    <property type="match status" value="1"/>
</dbReference>
<reference evidence="4" key="1">
    <citation type="submission" date="2014-07" db="EMBL/GenBank/DDBJ databases">
        <authorList>
            <person name="Lee K."/>
            <person name="Lim J.Y."/>
            <person name="Hwang I."/>
        </authorList>
    </citation>
    <scope>NUCLEOTIDE SEQUENCE [LARGE SCALE GENOMIC DNA]</scope>
    <source>
        <strain evidence="4">KL28</strain>
    </source>
</reference>
<gene>
    <name evidence="5" type="ORF">GPJ81_23365</name>
    <name evidence="4" type="ORF">PSAKL28_47370</name>
</gene>
<keyword evidence="7" id="KW-1185">Reference proteome</keyword>
<dbReference type="Proteomes" id="UP000426235">
    <property type="component" value="Chromosome"/>
</dbReference>
<dbReference type="Gene3D" id="3.30.479.30">
    <property type="entry name" value="Band 7 domain"/>
    <property type="match status" value="1"/>
</dbReference>
<organism evidence="4 6">
    <name type="scientific">Pseudomonas alkylphenolica</name>
    <dbReference type="NCBI Taxonomy" id="237609"/>
    <lineage>
        <taxon>Bacteria</taxon>
        <taxon>Pseudomonadati</taxon>
        <taxon>Pseudomonadota</taxon>
        <taxon>Gammaproteobacteria</taxon>
        <taxon>Pseudomonadales</taxon>
        <taxon>Pseudomonadaceae</taxon>
        <taxon>Pseudomonas</taxon>
    </lineage>
</organism>
<name>A0A077FEG2_9PSED</name>
<dbReference type="RefSeq" id="WP_038615104.1">
    <property type="nucleotide sequence ID" value="NZ_CP009048.1"/>
</dbReference>
<dbReference type="Proteomes" id="UP000028931">
    <property type="component" value="Chromosome"/>
</dbReference>
<sequence length="285" mass="31146">MTSLIVAATIAAFVIITLFKGVRIVPQGEEWIVERLGRYHATLKPGLNIVIPYMDVVAYRLPTKDIILDVQQQEIITRDNAVIVANALCFAKVVDPQKAAYGVQDFTYAVTSLTMTSLRAIVGAMDLDEALSSREQIKARLREAMSEQTEDWGVTVRSVEIQDIKPSENMQSAMERQAAAERERKADVTRAEGAKQAAILEAEARLQSAKLDAEAQINLAEASARSITLVRDAVGSEITPAMYLLGERYIGAMENLAGSDNAKVVVLPADLQETVRGLMGRNKAV</sequence>
<proteinExistence type="inferred from homology"/>
<dbReference type="GO" id="GO:0098552">
    <property type="term" value="C:side of membrane"/>
    <property type="evidence" value="ECO:0007669"/>
    <property type="project" value="UniProtKB-ARBA"/>
</dbReference>
<dbReference type="SUPFAM" id="SSF117892">
    <property type="entry name" value="Band 7/SPFH domain"/>
    <property type="match status" value="1"/>
</dbReference>
<dbReference type="GO" id="GO:0005886">
    <property type="term" value="C:plasma membrane"/>
    <property type="evidence" value="ECO:0007669"/>
    <property type="project" value="UniProtKB-ARBA"/>
</dbReference>
<evidence type="ECO:0000256" key="1">
    <source>
        <dbReference type="ARBA" id="ARBA00004167"/>
    </source>
</evidence>
<dbReference type="InterPro" id="IPR001107">
    <property type="entry name" value="Band_7"/>
</dbReference>
<accession>A0A077FEG2</accession>
<dbReference type="FunFam" id="3.30.479.30:FF:000004">
    <property type="entry name" value="Putative membrane protease family, stomatin"/>
    <property type="match status" value="1"/>
</dbReference>
<dbReference type="EMBL" id="CP046621">
    <property type="protein sequence ID" value="QGW79511.1"/>
    <property type="molecule type" value="Genomic_DNA"/>
</dbReference>
<evidence type="ECO:0000313" key="4">
    <source>
        <dbReference type="EMBL" id="AIL63877.1"/>
    </source>
</evidence>
<dbReference type="PRINTS" id="PR00721">
    <property type="entry name" value="STOMATIN"/>
</dbReference>
<comment type="subcellular location">
    <subcellularLocation>
        <location evidence="1">Membrane</location>
        <topology evidence="1">Single-pass membrane protein</topology>
    </subcellularLocation>
</comment>
<evidence type="ECO:0000313" key="6">
    <source>
        <dbReference type="Proteomes" id="UP000028931"/>
    </source>
</evidence>
<dbReference type="InterPro" id="IPR036013">
    <property type="entry name" value="Band_7/SPFH_dom_sf"/>
</dbReference>
<reference evidence="5" key="2">
    <citation type="submission" date="2019-12" db="EMBL/GenBank/DDBJ databases">
        <title>Hybrid Genome Assemblies of two High G+C Isolates from Undergraduate Microbiology Courses.</title>
        <authorList>
            <person name="Ne Ville C.J."/>
            <person name="Enright D."/>
            <person name="Hernandez I."/>
            <person name="Dodsworth J."/>
            <person name="Orwin P.M."/>
        </authorList>
    </citation>
    <scope>NUCLEOTIDE SEQUENCE [LARGE SCALE GENOMIC DNA]</scope>
    <source>
        <strain evidence="5">Neo</strain>
    </source>
</reference>
<dbReference type="EMBL" id="CP009048">
    <property type="protein sequence ID" value="AIL63877.1"/>
    <property type="molecule type" value="Genomic_DNA"/>
</dbReference>
<dbReference type="HOGENOM" id="CLU_024949_2_2_6"/>
<dbReference type="SMART" id="SM00244">
    <property type="entry name" value="PHB"/>
    <property type="match status" value="1"/>
</dbReference>
<dbReference type="KEGG" id="palk:PSAKL28_47370"/>
<evidence type="ECO:0000259" key="3">
    <source>
        <dbReference type="SMART" id="SM00244"/>
    </source>
</evidence>
<dbReference type="OrthoDB" id="9809197at2"/>